<feature type="non-terminal residue" evidence="1">
    <location>
        <position position="54"/>
    </location>
</feature>
<dbReference type="EMBL" id="CACRXK020002846">
    <property type="protein sequence ID" value="CAB3996325.1"/>
    <property type="molecule type" value="Genomic_DNA"/>
</dbReference>
<reference evidence="1" key="1">
    <citation type="submission" date="2020-04" db="EMBL/GenBank/DDBJ databases">
        <authorList>
            <person name="Alioto T."/>
            <person name="Alioto T."/>
            <person name="Gomez Garrido J."/>
        </authorList>
    </citation>
    <scope>NUCLEOTIDE SEQUENCE</scope>
    <source>
        <strain evidence="1">A484AB</strain>
    </source>
</reference>
<accession>A0A6S7GXK3</accession>
<evidence type="ECO:0000313" key="1">
    <source>
        <dbReference type="EMBL" id="CAB3996325.1"/>
    </source>
</evidence>
<keyword evidence="2" id="KW-1185">Reference proteome</keyword>
<organism evidence="1 2">
    <name type="scientific">Paramuricea clavata</name>
    <name type="common">Red gorgonian</name>
    <name type="synonym">Violescent sea-whip</name>
    <dbReference type="NCBI Taxonomy" id="317549"/>
    <lineage>
        <taxon>Eukaryota</taxon>
        <taxon>Metazoa</taxon>
        <taxon>Cnidaria</taxon>
        <taxon>Anthozoa</taxon>
        <taxon>Octocorallia</taxon>
        <taxon>Malacalcyonacea</taxon>
        <taxon>Plexauridae</taxon>
        <taxon>Paramuricea</taxon>
    </lineage>
</organism>
<gene>
    <name evidence="1" type="ORF">PACLA_8A046473</name>
</gene>
<comment type="caution">
    <text evidence="1">The sequence shown here is derived from an EMBL/GenBank/DDBJ whole genome shotgun (WGS) entry which is preliminary data.</text>
</comment>
<proteinExistence type="predicted"/>
<protein>
    <submittedName>
        <fullName evidence="1">Uncharacterized protein</fullName>
    </submittedName>
</protein>
<sequence length="54" mass="6377">MAGRQREVQWTCNYSMPVNQHNKSIRKNDGMLILINDGMLILINMRITNQCEKR</sequence>
<name>A0A6S7GXK3_PARCT</name>
<dbReference type="AlphaFoldDB" id="A0A6S7GXK3"/>
<dbReference type="Proteomes" id="UP001152795">
    <property type="component" value="Unassembled WGS sequence"/>
</dbReference>
<evidence type="ECO:0000313" key="2">
    <source>
        <dbReference type="Proteomes" id="UP001152795"/>
    </source>
</evidence>